<dbReference type="AlphaFoldDB" id="A0A7W7WFW3"/>
<dbReference type="InterPro" id="IPR013520">
    <property type="entry name" value="Ribonucl_H"/>
</dbReference>
<name>A0A7W7WFW3_9ACTN</name>
<dbReference type="GO" id="GO:0008408">
    <property type="term" value="F:3'-5' exonuclease activity"/>
    <property type="evidence" value="ECO:0007669"/>
    <property type="project" value="TreeGrafter"/>
</dbReference>
<evidence type="ECO:0000259" key="4">
    <source>
        <dbReference type="SMART" id="SM00479"/>
    </source>
</evidence>
<keyword evidence="3" id="KW-0269">Exonuclease</keyword>
<accession>A0A7W7WFW3</accession>
<dbReference type="GO" id="GO:0003676">
    <property type="term" value="F:nucleic acid binding"/>
    <property type="evidence" value="ECO:0007669"/>
    <property type="project" value="InterPro"/>
</dbReference>
<dbReference type="EC" id="2.7.7.7" evidence="5"/>
<evidence type="ECO:0000256" key="3">
    <source>
        <dbReference type="ARBA" id="ARBA00022839"/>
    </source>
</evidence>
<feature type="domain" description="Exonuclease" evidence="4">
    <location>
        <begin position="11"/>
        <end position="192"/>
    </location>
</feature>
<keyword evidence="2" id="KW-0378">Hydrolase</keyword>
<dbReference type="InterPro" id="IPR036397">
    <property type="entry name" value="RNaseH_sf"/>
</dbReference>
<dbReference type="SMART" id="SM00479">
    <property type="entry name" value="EXOIII"/>
    <property type="match status" value="1"/>
</dbReference>
<reference evidence="5 6" key="1">
    <citation type="submission" date="2020-08" db="EMBL/GenBank/DDBJ databases">
        <title>Sequencing the genomes of 1000 actinobacteria strains.</title>
        <authorList>
            <person name="Klenk H.-P."/>
        </authorList>
    </citation>
    <scope>NUCLEOTIDE SEQUENCE [LARGE SCALE GENOMIC DNA]</scope>
    <source>
        <strain evidence="5 6">DSM 44786</strain>
    </source>
</reference>
<keyword evidence="6" id="KW-1185">Reference proteome</keyword>
<dbReference type="PANTHER" id="PTHR30231">
    <property type="entry name" value="DNA POLYMERASE III SUBUNIT EPSILON"/>
    <property type="match status" value="1"/>
</dbReference>
<dbReference type="GO" id="GO:0003887">
    <property type="term" value="F:DNA-directed DNA polymerase activity"/>
    <property type="evidence" value="ECO:0007669"/>
    <property type="project" value="UniProtKB-EC"/>
</dbReference>
<dbReference type="PANTHER" id="PTHR30231:SF4">
    <property type="entry name" value="PROTEIN NEN2"/>
    <property type="match status" value="1"/>
</dbReference>
<keyword evidence="5" id="KW-0808">Transferase</keyword>
<keyword evidence="1" id="KW-0540">Nuclease</keyword>
<evidence type="ECO:0000313" key="6">
    <source>
        <dbReference type="Proteomes" id="UP000573327"/>
    </source>
</evidence>
<dbReference type="InterPro" id="IPR012337">
    <property type="entry name" value="RNaseH-like_sf"/>
</dbReference>
<dbReference type="RefSeq" id="WP_184911768.1">
    <property type="nucleotide sequence ID" value="NZ_JACHJR010000001.1"/>
</dbReference>
<protein>
    <submittedName>
        <fullName evidence="5">DNA polymerase-3 subunit epsilon</fullName>
        <ecNumber evidence="5">2.7.7.7</ecNumber>
    </submittedName>
</protein>
<dbReference type="NCBIfam" id="NF005927">
    <property type="entry name" value="PRK07942.1"/>
    <property type="match status" value="1"/>
</dbReference>
<dbReference type="Proteomes" id="UP000573327">
    <property type="component" value="Unassembled WGS sequence"/>
</dbReference>
<dbReference type="EMBL" id="JACHJR010000001">
    <property type="protein sequence ID" value="MBB4945358.1"/>
    <property type="molecule type" value="Genomic_DNA"/>
</dbReference>
<comment type="caution">
    <text evidence="5">The sequence shown here is derived from an EMBL/GenBank/DDBJ whole genome shotgun (WGS) entry which is preliminary data.</text>
</comment>
<evidence type="ECO:0000313" key="5">
    <source>
        <dbReference type="EMBL" id="MBB4945358.1"/>
    </source>
</evidence>
<dbReference type="GO" id="GO:0005829">
    <property type="term" value="C:cytosol"/>
    <property type="evidence" value="ECO:0007669"/>
    <property type="project" value="TreeGrafter"/>
</dbReference>
<dbReference type="Pfam" id="PF00929">
    <property type="entry name" value="RNase_T"/>
    <property type="match status" value="1"/>
</dbReference>
<gene>
    <name evidence="5" type="ORF">F4556_000893</name>
</gene>
<sequence length="257" mass="28329">MPHTQPWYQGPLASFDTETTGVDVETDRIVSAALVVQATPTAPARTLSWLADPGVPIPDAAREVHGITDQRARDFGRPPRVVVAEIARALAEQALAHVPLVVMNAPFDLTLLDRELRRHRGLSLADSLGRAELLVLDPRVMDKYVDRYRKGRRTLTDLCAHYGVTLDGAHDATADATATLHLVRALGRRYAGPLGALTPAELHLRQAVWHAAQARGLQNWFDREGTREQVDFAWPLRPARCACGRRLALDHRCEAAA</sequence>
<evidence type="ECO:0000256" key="1">
    <source>
        <dbReference type="ARBA" id="ARBA00022722"/>
    </source>
</evidence>
<dbReference type="Gene3D" id="3.30.420.10">
    <property type="entry name" value="Ribonuclease H-like superfamily/Ribonuclease H"/>
    <property type="match status" value="1"/>
</dbReference>
<keyword evidence="5" id="KW-0548">Nucleotidyltransferase</keyword>
<dbReference type="CDD" id="cd06127">
    <property type="entry name" value="DEDDh"/>
    <property type="match status" value="1"/>
</dbReference>
<proteinExistence type="predicted"/>
<evidence type="ECO:0000256" key="2">
    <source>
        <dbReference type="ARBA" id="ARBA00022801"/>
    </source>
</evidence>
<organism evidence="5 6">
    <name type="scientific">Kitasatospora gansuensis</name>
    <dbReference type="NCBI Taxonomy" id="258050"/>
    <lineage>
        <taxon>Bacteria</taxon>
        <taxon>Bacillati</taxon>
        <taxon>Actinomycetota</taxon>
        <taxon>Actinomycetes</taxon>
        <taxon>Kitasatosporales</taxon>
        <taxon>Streptomycetaceae</taxon>
        <taxon>Kitasatospora</taxon>
    </lineage>
</organism>
<dbReference type="SUPFAM" id="SSF53098">
    <property type="entry name" value="Ribonuclease H-like"/>
    <property type="match status" value="1"/>
</dbReference>